<evidence type="ECO:0000313" key="2">
    <source>
        <dbReference type="Proteomes" id="UP000694394"/>
    </source>
</evidence>
<accession>A0A8C5Y776</accession>
<dbReference type="Proteomes" id="UP000694394">
    <property type="component" value="Chromosome 6"/>
</dbReference>
<keyword evidence="2" id="KW-1185">Reference proteome</keyword>
<dbReference type="GeneTree" id="ENSGT00730000112003"/>
<reference evidence="1" key="3">
    <citation type="submission" date="2025-09" db="UniProtKB">
        <authorList>
            <consortium name="Ensembl"/>
        </authorList>
    </citation>
    <scope>IDENTIFICATION</scope>
</reference>
<organism evidence="1 2">
    <name type="scientific">Microcebus murinus</name>
    <name type="common">Gray mouse lemur</name>
    <name type="synonym">Lemur murinus</name>
    <dbReference type="NCBI Taxonomy" id="30608"/>
    <lineage>
        <taxon>Eukaryota</taxon>
        <taxon>Metazoa</taxon>
        <taxon>Chordata</taxon>
        <taxon>Craniata</taxon>
        <taxon>Vertebrata</taxon>
        <taxon>Euteleostomi</taxon>
        <taxon>Mammalia</taxon>
        <taxon>Eutheria</taxon>
        <taxon>Euarchontoglires</taxon>
        <taxon>Primates</taxon>
        <taxon>Strepsirrhini</taxon>
        <taxon>Lemuriformes</taxon>
        <taxon>Cheirogaleidae</taxon>
        <taxon>Microcebus</taxon>
    </lineage>
</organism>
<evidence type="ECO:0000313" key="1">
    <source>
        <dbReference type="Ensembl" id="ENSMICP00000046945.1"/>
    </source>
</evidence>
<protein>
    <submittedName>
        <fullName evidence="1">Leukocyte specific transcript 1</fullName>
    </submittedName>
</protein>
<sequence length="14" mass="1521">MSPCKDEAASAQWP</sequence>
<dbReference type="EMBL" id="ABDC03007264">
    <property type="status" value="NOT_ANNOTATED_CDS"/>
    <property type="molecule type" value="Genomic_DNA"/>
</dbReference>
<name>A0A8C5Y776_MICMU</name>
<reference evidence="1" key="2">
    <citation type="submission" date="2025-08" db="UniProtKB">
        <authorList>
            <consortium name="Ensembl"/>
        </authorList>
    </citation>
    <scope>IDENTIFICATION</scope>
</reference>
<proteinExistence type="predicted"/>
<gene>
    <name evidence="1" type="primary">LST1</name>
</gene>
<reference evidence="1" key="1">
    <citation type="submission" date="2016-12" db="EMBL/GenBank/DDBJ databases">
        <title>Mouse lemur reference genome and diversity panel.</title>
        <authorList>
            <person name="Harris R."/>
            <person name="Larsen P."/>
            <person name="Liu Y."/>
            <person name="Hughes D.S."/>
            <person name="Murali S."/>
            <person name="Raveendran M."/>
            <person name="Korchina V."/>
            <person name="Wang M."/>
            <person name="Jhangiani S."/>
            <person name="Bandaranaike D."/>
            <person name="Bellair M."/>
            <person name="Blankenburg K."/>
            <person name="Chao H."/>
            <person name="Dahdouli M."/>
            <person name="Dinh H."/>
            <person name="Doddapaneni H."/>
            <person name="English A."/>
            <person name="Firestine M."/>
            <person name="Gnanaolivu R."/>
            <person name="Gross S."/>
            <person name="Hernandez B."/>
            <person name="Javaid M."/>
            <person name="Jayaseelan J."/>
            <person name="Jones J."/>
            <person name="Khan Z."/>
            <person name="Kovar C."/>
            <person name="Kurapati P."/>
            <person name="Le B."/>
            <person name="Lee S."/>
            <person name="Li M."/>
            <person name="Mathew T."/>
            <person name="Narasimhan A."/>
            <person name="Ngo D."/>
            <person name="Nguyen L."/>
            <person name="Okwuonu G."/>
            <person name="Ongeri F."/>
            <person name="Osuji N."/>
            <person name="Pu L.-L."/>
            <person name="Puazo M."/>
            <person name="Quiroz J."/>
            <person name="Raj R."/>
            <person name="Rajbhandari K."/>
            <person name="Reid J.G."/>
            <person name="Santibanez J."/>
            <person name="Sexton D."/>
            <person name="Skinner E."/>
            <person name="Vee V."/>
            <person name="Weissenberger G."/>
            <person name="Wu Y."/>
            <person name="Xin Y."/>
            <person name="Han Y."/>
            <person name="Campbell C."/>
            <person name="Brown A."/>
            <person name="Sullivan B."/>
            <person name="Shelton J."/>
            <person name="Brown S."/>
            <person name="Dudchenko O."/>
            <person name="Machol I."/>
            <person name="Durand N."/>
            <person name="Shamim M."/>
            <person name="Lieberman A."/>
            <person name="Muzny D.M."/>
            <person name="Richards S."/>
            <person name="Yoder A."/>
            <person name="Worley K.C."/>
            <person name="Rogers J."/>
            <person name="Gibbs R.A."/>
        </authorList>
    </citation>
    <scope>NUCLEOTIDE SEQUENCE [LARGE SCALE GENOMIC DNA]</scope>
</reference>
<dbReference type="Ensembl" id="ENSMICT00000061905.1">
    <property type="protein sequence ID" value="ENSMICP00000046945.1"/>
    <property type="gene ID" value="ENSMICG00000017357.3"/>
</dbReference>